<evidence type="ECO:0000313" key="5">
    <source>
        <dbReference type="EMBL" id="PJE57727.1"/>
    </source>
</evidence>
<dbReference type="InterPro" id="IPR036899">
    <property type="entry name" value="Ribosomal_uL13_sf"/>
</dbReference>
<dbReference type="PIRSF" id="PIRSF002181">
    <property type="entry name" value="Ribosomal_L13"/>
    <property type="match status" value="1"/>
</dbReference>
<comment type="caution">
    <text evidence="5">The sequence shown here is derived from an EMBL/GenBank/DDBJ whole genome shotgun (WGS) entry which is preliminary data.</text>
</comment>
<keyword evidence="3 4" id="KW-0687">Ribonucleoprotein</keyword>
<evidence type="ECO:0000256" key="4">
    <source>
        <dbReference type="HAMAP-Rule" id="MF_01366"/>
    </source>
</evidence>
<dbReference type="CDD" id="cd00392">
    <property type="entry name" value="Ribosomal_L13"/>
    <property type="match status" value="1"/>
</dbReference>
<accession>A0A2M8KCT4</accession>
<evidence type="ECO:0000256" key="2">
    <source>
        <dbReference type="ARBA" id="ARBA00022980"/>
    </source>
</evidence>
<dbReference type="HAMAP" id="MF_01366">
    <property type="entry name" value="Ribosomal_uL13"/>
    <property type="match status" value="1"/>
</dbReference>
<keyword evidence="2 4" id="KW-0689">Ribosomal protein</keyword>
<dbReference type="PANTHER" id="PTHR11545:SF2">
    <property type="entry name" value="LARGE RIBOSOMAL SUBUNIT PROTEIN UL13M"/>
    <property type="match status" value="1"/>
</dbReference>
<dbReference type="PANTHER" id="PTHR11545">
    <property type="entry name" value="RIBOSOMAL PROTEIN L13"/>
    <property type="match status" value="1"/>
</dbReference>
<dbReference type="GO" id="GO:0003729">
    <property type="term" value="F:mRNA binding"/>
    <property type="evidence" value="ECO:0007669"/>
    <property type="project" value="TreeGrafter"/>
</dbReference>
<comment type="subunit">
    <text evidence="4">Part of the 50S ribosomal subunit.</text>
</comment>
<proteinExistence type="inferred from homology"/>
<dbReference type="EMBL" id="PFDX01000003">
    <property type="protein sequence ID" value="PJE57727.1"/>
    <property type="molecule type" value="Genomic_DNA"/>
</dbReference>
<gene>
    <name evidence="4" type="primary">rplM</name>
    <name evidence="5" type="ORF">COU82_00205</name>
</gene>
<evidence type="ECO:0000313" key="6">
    <source>
        <dbReference type="Proteomes" id="UP000231648"/>
    </source>
</evidence>
<dbReference type="GO" id="GO:0005840">
    <property type="term" value="C:ribosome"/>
    <property type="evidence" value="ECO:0007669"/>
    <property type="project" value="UniProtKB-KW"/>
</dbReference>
<dbReference type="Pfam" id="PF00572">
    <property type="entry name" value="Ribosomal_L13"/>
    <property type="match status" value="1"/>
</dbReference>
<protein>
    <recommendedName>
        <fullName evidence="4">Large ribosomal subunit protein uL13</fullName>
    </recommendedName>
</protein>
<dbReference type="Proteomes" id="UP000231648">
    <property type="component" value="Unassembled WGS sequence"/>
</dbReference>
<sequence>MPKTYTIDASGKILGRLATEVAIFLRGKNQADFLPYKLSNNKVMVFNIAKLLVTGKKSENKEYIRHSGYLGGIKSIKFKDAFKNNPNDVFKKAVYRMLPKNKLRDKMIKNLKLYAEEIKDQKVVQGGQKIEKD</sequence>
<dbReference type="GO" id="GO:0003735">
    <property type="term" value="F:structural constituent of ribosome"/>
    <property type="evidence" value="ECO:0007669"/>
    <property type="project" value="InterPro"/>
</dbReference>
<dbReference type="GO" id="GO:0006412">
    <property type="term" value="P:translation"/>
    <property type="evidence" value="ECO:0007669"/>
    <property type="project" value="UniProtKB-UniRule"/>
</dbReference>
<dbReference type="AlphaFoldDB" id="A0A2M8KCT4"/>
<dbReference type="InterPro" id="IPR005822">
    <property type="entry name" value="Ribosomal_uL13"/>
</dbReference>
<comment type="similarity">
    <text evidence="1 4">Belongs to the universal ribosomal protein uL13 family.</text>
</comment>
<reference evidence="6" key="1">
    <citation type="submission" date="2017-09" db="EMBL/GenBank/DDBJ databases">
        <title>Depth-based differentiation of microbial function through sediment-hosted aquifers and enrichment of novel symbionts in the deep terrestrial subsurface.</title>
        <authorList>
            <person name="Probst A.J."/>
            <person name="Ladd B."/>
            <person name="Jarett J.K."/>
            <person name="Geller-Mcgrath D.E."/>
            <person name="Sieber C.M.K."/>
            <person name="Emerson J.B."/>
            <person name="Anantharaman K."/>
            <person name="Thomas B.C."/>
            <person name="Malmstrom R."/>
            <person name="Stieglmeier M."/>
            <person name="Klingl A."/>
            <person name="Woyke T."/>
            <person name="Ryan C.M."/>
            <person name="Banfield J.F."/>
        </authorList>
    </citation>
    <scope>NUCLEOTIDE SEQUENCE [LARGE SCALE GENOMIC DNA]</scope>
</reference>
<dbReference type="InterPro" id="IPR005823">
    <property type="entry name" value="Ribosomal_uL13_bac-type"/>
</dbReference>
<name>A0A2M8KCT4_9BACT</name>
<comment type="function">
    <text evidence="4">This protein is one of the early assembly proteins of the 50S ribosomal subunit, although it is not seen to bind rRNA by itself. It is important during the early stages of 50S assembly.</text>
</comment>
<evidence type="ECO:0000256" key="3">
    <source>
        <dbReference type="ARBA" id="ARBA00023274"/>
    </source>
</evidence>
<dbReference type="SUPFAM" id="SSF52161">
    <property type="entry name" value="Ribosomal protein L13"/>
    <property type="match status" value="1"/>
</dbReference>
<dbReference type="NCBIfam" id="TIGR01066">
    <property type="entry name" value="rplM_bact"/>
    <property type="match status" value="1"/>
</dbReference>
<evidence type="ECO:0000256" key="1">
    <source>
        <dbReference type="ARBA" id="ARBA00006227"/>
    </source>
</evidence>
<dbReference type="GO" id="GO:0017148">
    <property type="term" value="P:negative regulation of translation"/>
    <property type="evidence" value="ECO:0007669"/>
    <property type="project" value="TreeGrafter"/>
</dbReference>
<dbReference type="GO" id="GO:1990904">
    <property type="term" value="C:ribonucleoprotein complex"/>
    <property type="evidence" value="ECO:0007669"/>
    <property type="project" value="UniProtKB-KW"/>
</dbReference>
<dbReference type="Gene3D" id="3.90.1180.10">
    <property type="entry name" value="Ribosomal protein L13"/>
    <property type="match status" value="1"/>
</dbReference>
<organism evidence="5 6">
    <name type="scientific">Candidatus Portnoybacteria bacterium CG10_big_fil_rev_8_21_14_0_10_38_18</name>
    <dbReference type="NCBI Taxonomy" id="1974813"/>
    <lineage>
        <taxon>Bacteria</taxon>
        <taxon>Candidatus Portnoyibacteriota</taxon>
    </lineage>
</organism>